<evidence type="ECO:0000313" key="3">
    <source>
        <dbReference type="WBParaSite" id="ACOC_0000639301-mRNA-1"/>
    </source>
</evidence>
<gene>
    <name evidence="1" type="ORF">ACOC_LOCUS6394</name>
</gene>
<organism evidence="3">
    <name type="scientific">Angiostrongylus costaricensis</name>
    <name type="common">Nematode worm</name>
    <dbReference type="NCBI Taxonomy" id="334426"/>
    <lineage>
        <taxon>Eukaryota</taxon>
        <taxon>Metazoa</taxon>
        <taxon>Ecdysozoa</taxon>
        <taxon>Nematoda</taxon>
        <taxon>Chromadorea</taxon>
        <taxon>Rhabditida</taxon>
        <taxon>Rhabditina</taxon>
        <taxon>Rhabditomorpha</taxon>
        <taxon>Strongyloidea</taxon>
        <taxon>Metastrongylidae</taxon>
        <taxon>Angiostrongylus</taxon>
    </lineage>
</organism>
<evidence type="ECO:0000313" key="1">
    <source>
        <dbReference type="EMBL" id="VDM57979.1"/>
    </source>
</evidence>
<accession>A0A0R3PN26</accession>
<keyword evidence="2" id="KW-1185">Reference proteome</keyword>
<dbReference type="WBParaSite" id="ACOC_0000639301-mRNA-1">
    <property type="protein sequence ID" value="ACOC_0000639301-mRNA-1"/>
    <property type="gene ID" value="ACOC_0000639301"/>
</dbReference>
<dbReference type="AlphaFoldDB" id="A0A0R3PN26"/>
<dbReference type="Proteomes" id="UP000267027">
    <property type="component" value="Unassembled WGS sequence"/>
</dbReference>
<proteinExistence type="predicted"/>
<evidence type="ECO:0000313" key="2">
    <source>
        <dbReference type="Proteomes" id="UP000267027"/>
    </source>
</evidence>
<dbReference type="EMBL" id="UYYA01003942">
    <property type="protein sequence ID" value="VDM57979.1"/>
    <property type="molecule type" value="Genomic_DNA"/>
</dbReference>
<sequence>MFIGASEVISRYWYTFPNVAGFFIEHSTSRCKSDCRRSGSDKR</sequence>
<reference evidence="3" key="1">
    <citation type="submission" date="2017-02" db="UniProtKB">
        <authorList>
            <consortium name="WormBaseParasite"/>
        </authorList>
    </citation>
    <scope>IDENTIFICATION</scope>
</reference>
<reference evidence="1 2" key="2">
    <citation type="submission" date="2018-11" db="EMBL/GenBank/DDBJ databases">
        <authorList>
            <consortium name="Pathogen Informatics"/>
        </authorList>
    </citation>
    <scope>NUCLEOTIDE SEQUENCE [LARGE SCALE GENOMIC DNA]</scope>
    <source>
        <strain evidence="1 2">Costa Rica</strain>
    </source>
</reference>
<name>A0A0R3PN26_ANGCS</name>
<protein>
    <submittedName>
        <fullName evidence="3">Mobile element protein</fullName>
    </submittedName>
</protein>